<evidence type="ECO:0000313" key="2">
    <source>
        <dbReference type="EMBL" id="OSS42478.1"/>
    </source>
</evidence>
<keyword evidence="1" id="KW-0472">Membrane</keyword>
<sequence>MMQLTSGHLIALTALLLFVLFLFIGNFYVVKFMREVLHNTELSGKQKIKWLAVLAIPIVGLIIYFIWKVKIEFKRQLAEEETQNG</sequence>
<organism evidence="2 3">
    <name type="scientific">Desulfurella amilsii</name>
    <dbReference type="NCBI Taxonomy" id="1562698"/>
    <lineage>
        <taxon>Bacteria</taxon>
        <taxon>Pseudomonadati</taxon>
        <taxon>Campylobacterota</taxon>
        <taxon>Desulfurellia</taxon>
        <taxon>Desulfurellales</taxon>
        <taxon>Desulfurellaceae</taxon>
        <taxon>Desulfurella</taxon>
    </lineage>
</organism>
<keyword evidence="3" id="KW-1185">Reference proteome</keyword>
<dbReference type="STRING" id="1562698.DESAMIL20_662"/>
<feature type="transmembrane region" description="Helical" evidence="1">
    <location>
        <begin position="9"/>
        <end position="30"/>
    </location>
</feature>
<dbReference type="AlphaFoldDB" id="A0A1X4XY75"/>
<accession>A0A1X4XY75</accession>
<dbReference type="RefSeq" id="WP_086033396.1">
    <property type="nucleotide sequence ID" value="NZ_MDSU01000016.1"/>
</dbReference>
<protein>
    <submittedName>
        <fullName evidence="2">Uncharacterized protein</fullName>
    </submittedName>
</protein>
<dbReference type="EMBL" id="MDSU01000016">
    <property type="protein sequence ID" value="OSS42478.1"/>
    <property type="molecule type" value="Genomic_DNA"/>
</dbReference>
<name>A0A1X4XY75_9BACT</name>
<reference evidence="2 3" key="1">
    <citation type="journal article" date="2017" name="Front. Microbiol.">
        <title>Genome Sequence of Desulfurella amilsii Strain TR1 and Comparative Genomics of Desulfurellaceae Family.</title>
        <authorList>
            <person name="Florentino A.P."/>
            <person name="Stams A.J."/>
            <person name="Sanchez-Andrea I."/>
        </authorList>
    </citation>
    <scope>NUCLEOTIDE SEQUENCE [LARGE SCALE GENOMIC DNA]</scope>
    <source>
        <strain evidence="2 3">TR1</strain>
    </source>
</reference>
<evidence type="ECO:0000256" key="1">
    <source>
        <dbReference type="SAM" id="Phobius"/>
    </source>
</evidence>
<feature type="transmembrane region" description="Helical" evidence="1">
    <location>
        <begin position="50"/>
        <end position="67"/>
    </location>
</feature>
<comment type="caution">
    <text evidence="2">The sequence shown here is derived from an EMBL/GenBank/DDBJ whole genome shotgun (WGS) entry which is preliminary data.</text>
</comment>
<gene>
    <name evidence="2" type="ORF">DESAMIL20_662</name>
</gene>
<keyword evidence="1" id="KW-0812">Transmembrane</keyword>
<keyword evidence="1" id="KW-1133">Transmembrane helix</keyword>
<dbReference type="Proteomes" id="UP000194141">
    <property type="component" value="Unassembled WGS sequence"/>
</dbReference>
<proteinExistence type="predicted"/>
<evidence type="ECO:0000313" key="3">
    <source>
        <dbReference type="Proteomes" id="UP000194141"/>
    </source>
</evidence>